<feature type="transmembrane region" description="Helical" evidence="5">
    <location>
        <begin position="101"/>
        <end position="122"/>
    </location>
</feature>
<organism evidence="7 8">
    <name type="scientific">Thalassiosira pseudonana</name>
    <name type="common">Marine diatom</name>
    <name type="synonym">Cyclotella nana</name>
    <dbReference type="NCBI Taxonomy" id="35128"/>
    <lineage>
        <taxon>Eukaryota</taxon>
        <taxon>Sar</taxon>
        <taxon>Stramenopiles</taxon>
        <taxon>Ochrophyta</taxon>
        <taxon>Bacillariophyta</taxon>
        <taxon>Coscinodiscophyceae</taxon>
        <taxon>Thalassiosirophycidae</taxon>
        <taxon>Thalassiosirales</taxon>
        <taxon>Thalassiosiraceae</taxon>
        <taxon>Thalassiosira</taxon>
    </lineage>
</organism>
<dbReference type="PANTHER" id="PTHR22950">
    <property type="entry name" value="AMINO ACID TRANSPORTER"/>
    <property type="match status" value="1"/>
</dbReference>
<dbReference type="PaxDb" id="35128-Thaps263788"/>
<proteinExistence type="predicted"/>
<comment type="subcellular location">
    <subcellularLocation>
        <location evidence="1">Membrane</location>
        <topology evidence="1">Multi-pass membrane protein</topology>
    </subcellularLocation>
</comment>
<keyword evidence="8" id="KW-1185">Reference proteome</keyword>
<feature type="non-terminal residue" evidence="7">
    <location>
        <position position="1"/>
    </location>
</feature>
<gene>
    <name evidence="7" type="ORF">THAPSDRAFT_263788</name>
</gene>
<keyword evidence="2 5" id="KW-0812">Transmembrane</keyword>
<dbReference type="KEGG" id="tps:THAPSDRAFT_263788"/>
<accession>B8LBX4</accession>
<dbReference type="InterPro" id="IPR013057">
    <property type="entry name" value="AA_transpt_TM"/>
</dbReference>
<dbReference type="GO" id="GO:0016020">
    <property type="term" value="C:membrane"/>
    <property type="evidence" value="ECO:0007669"/>
    <property type="project" value="UniProtKB-SubCell"/>
</dbReference>
<feature type="domain" description="Amino acid transporter transmembrane" evidence="6">
    <location>
        <begin position="3"/>
        <end position="122"/>
    </location>
</feature>
<dbReference type="RefSeq" id="XP_002296564.1">
    <property type="nucleotide sequence ID" value="XM_002296528.1"/>
</dbReference>
<evidence type="ECO:0000259" key="6">
    <source>
        <dbReference type="Pfam" id="PF01490"/>
    </source>
</evidence>
<dbReference type="HOGENOM" id="CLU_1943733_0_0_1"/>
<feature type="non-terminal residue" evidence="7">
    <location>
        <position position="130"/>
    </location>
</feature>
<dbReference type="GeneID" id="7443300"/>
<dbReference type="eggNOG" id="ENOG502SNKJ">
    <property type="taxonomic scope" value="Eukaryota"/>
</dbReference>
<reference evidence="7 8" key="1">
    <citation type="journal article" date="2004" name="Science">
        <title>The genome of the diatom Thalassiosira pseudonana: ecology, evolution, and metabolism.</title>
        <authorList>
            <person name="Armbrust E.V."/>
            <person name="Berges J.A."/>
            <person name="Bowler C."/>
            <person name="Green B.R."/>
            <person name="Martinez D."/>
            <person name="Putnam N.H."/>
            <person name="Zhou S."/>
            <person name="Allen A.E."/>
            <person name="Apt K.E."/>
            <person name="Bechner M."/>
            <person name="Brzezinski M.A."/>
            <person name="Chaal B.K."/>
            <person name="Chiovitti A."/>
            <person name="Davis A.K."/>
            <person name="Demarest M.S."/>
            <person name="Detter J.C."/>
            <person name="Glavina T."/>
            <person name="Goodstein D."/>
            <person name="Hadi M.Z."/>
            <person name="Hellsten U."/>
            <person name="Hildebrand M."/>
            <person name="Jenkins B.D."/>
            <person name="Jurka J."/>
            <person name="Kapitonov V.V."/>
            <person name="Kroger N."/>
            <person name="Lau W.W."/>
            <person name="Lane T.W."/>
            <person name="Larimer F.W."/>
            <person name="Lippmeier J.C."/>
            <person name="Lucas S."/>
            <person name="Medina M."/>
            <person name="Montsant A."/>
            <person name="Obornik M."/>
            <person name="Parker M.S."/>
            <person name="Palenik B."/>
            <person name="Pazour G.J."/>
            <person name="Richardson P.M."/>
            <person name="Rynearson T.A."/>
            <person name="Saito M.A."/>
            <person name="Schwartz D.C."/>
            <person name="Thamatrakoln K."/>
            <person name="Valentin K."/>
            <person name="Vardi A."/>
            <person name="Wilkerson F.P."/>
            <person name="Rokhsar D.S."/>
        </authorList>
    </citation>
    <scope>NUCLEOTIDE SEQUENCE [LARGE SCALE GENOMIC DNA]</scope>
    <source>
        <strain evidence="7 8">CCMP1335</strain>
    </source>
</reference>
<evidence type="ECO:0000256" key="3">
    <source>
        <dbReference type="ARBA" id="ARBA00022989"/>
    </source>
</evidence>
<evidence type="ECO:0000256" key="4">
    <source>
        <dbReference type="ARBA" id="ARBA00023136"/>
    </source>
</evidence>
<protein>
    <submittedName>
        <fullName evidence="7">Amino acid/polyamine transporter</fullName>
    </submittedName>
</protein>
<evidence type="ECO:0000313" key="8">
    <source>
        <dbReference type="Proteomes" id="UP000001449"/>
    </source>
</evidence>
<evidence type="ECO:0000256" key="1">
    <source>
        <dbReference type="ARBA" id="ARBA00004141"/>
    </source>
</evidence>
<dbReference type="Proteomes" id="UP000001449">
    <property type="component" value="Chromosome 11"/>
</dbReference>
<evidence type="ECO:0000313" key="7">
    <source>
        <dbReference type="EMBL" id="EED87260.1"/>
    </source>
</evidence>
<name>B8LBX4_THAPS</name>
<keyword evidence="3 5" id="KW-1133">Transmembrane helix</keyword>
<feature type="transmembrane region" description="Helical" evidence="5">
    <location>
        <begin position="64"/>
        <end position="89"/>
    </location>
</feature>
<dbReference type="AlphaFoldDB" id="B8LBX4"/>
<evidence type="ECO:0000256" key="2">
    <source>
        <dbReference type="ARBA" id="ARBA00022692"/>
    </source>
</evidence>
<dbReference type="EMBL" id="DS999415">
    <property type="protein sequence ID" value="EED87260.1"/>
    <property type="molecule type" value="Genomic_DNA"/>
</dbReference>
<reference evidence="7 8" key="2">
    <citation type="journal article" date="2008" name="Nature">
        <title>The Phaeodactylum genome reveals the evolutionary history of diatom genomes.</title>
        <authorList>
            <person name="Bowler C."/>
            <person name="Allen A.E."/>
            <person name="Badger J.H."/>
            <person name="Grimwood J."/>
            <person name="Jabbari K."/>
            <person name="Kuo A."/>
            <person name="Maheswari U."/>
            <person name="Martens C."/>
            <person name="Maumus F."/>
            <person name="Otillar R.P."/>
            <person name="Rayko E."/>
            <person name="Salamov A."/>
            <person name="Vandepoele K."/>
            <person name="Beszteri B."/>
            <person name="Gruber A."/>
            <person name="Heijde M."/>
            <person name="Katinka M."/>
            <person name="Mock T."/>
            <person name="Valentin K."/>
            <person name="Verret F."/>
            <person name="Berges J.A."/>
            <person name="Brownlee C."/>
            <person name="Cadoret J.P."/>
            <person name="Chiovitti A."/>
            <person name="Choi C.J."/>
            <person name="Coesel S."/>
            <person name="De Martino A."/>
            <person name="Detter J.C."/>
            <person name="Durkin C."/>
            <person name="Falciatore A."/>
            <person name="Fournet J."/>
            <person name="Haruta M."/>
            <person name="Huysman M.J."/>
            <person name="Jenkins B.D."/>
            <person name="Jiroutova K."/>
            <person name="Jorgensen R.E."/>
            <person name="Joubert Y."/>
            <person name="Kaplan A."/>
            <person name="Kroger N."/>
            <person name="Kroth P.G."/>
            <person name="La Roche J."/>
            <person name="Lindquist E."/>
            <person name="Lommer M."/>
            <person name="Martin-Jezequel V."/>
            <person name="Lopez P.J."/>
            <person name="Lucas S."/>
            <person name="Mangogna M."/>
            <person name="McGinnis K."/>
            <person name="Medlin L.K."/>
            <person name="Montsant A."/>
            <person name="Oudot-Le Secq M.P."/>
            <person name="Napoli C."/>
            <person name="Obornik M."/>
            <person name="Parker M.S."/>
            <person name="Petit J.L."/>
            <person name="Porcel B.M."/>
            <person name="Poulsen N."/>
            <person name="Robison M."/>
            <person name="Rychlewski L."/>
            <person name="Rynearson T.A."/>
            <person name="Schmutz J."/>
            <person name="Shapiro H."/>
            <person name="Siaut M."/>
            <person name="Stanley M."/>
            <person name="Sussman M.R."/>
            <person name="Taylor A.R."/>
            <person name="Vardi A."/>
            <person name="von Dassow P."/>
            <person name="Vyverman W."/>
            <person name="Willis A."/>
            <person name="Wyrwicz L.S."/>
            <person name="Rokhsar D.S."/>
            <person name="Weissenbach J."/>
            <person name="Armbrust E.V."/>
            <person name="Green B.R."/>
            <person name="Van de Peer Y."/>
            <person name="Grigoriev I.V."/>
        </authorList>
    </citation>
    <scope>NUCLEOTIDE SEQUENCE [LARGE SCALE GENOMIC DNA]</scope>
    <source>
        <strain evidence="7 8">CCMP1335</strain>
    </source>
</reference>
<sequence>IALVVRLLMTFVVAVTAPLIVVPCGELIEGKLGLETTGPIYKRIVIRVLLCVVCTILSEFVPGFVHIISFVGCFCVSMAGFVLPPLFCLQLSSKSKSQERVGDVALLLLGTMTTIITSAMTFSDLMKVHS</sequence>
<feature type="transmembrane region" description="Helical" evidence="5">
    <location>
        <begin position="6"/>
        <end position="28"/>
    </location>
</feature>
<evidence type="ECO:0000256" key="5">
    <source>
        <dbReference type="SAM" id="Phobius"/>
    </source>
</evidence>
<keyword evidence="4 5" id="KW-0472">Membrane</keyword>
<feature type="transmembrane region" description="Helical" evidence="5">
    <location>
        <begin position="40"/>
        <end position="58"/>
    </location>
</feature>
<dbReference type="InParanoid" id="B8LBX4"/>
<dbReference type="Pfam" id="PF01490">
    <property type="entry name" value="Aa_trans"/>
    <property type="match status" value="1"/>
</dbReference>